<evidence type="ECO:0000313" key="7">
    <source>
        <dbReference type="EMBL" id="TPV34671.1"/>
    </source>
</evidence>
<dbReference type="InterPro" id="IPR003010">
    <property type="entry name" value="C-N_Hydrolase"/>
</dbReference>
<organism evidence="7 8">
    <name type="scientific">Paucihalobacter ruber</name>
    <dbReference type="NCBI Taxonomy" id="2567861"/>
    <lineage>
        <taxon>Bacteria</taxon>
        <taxon>Pseudomonadati</taxon>
        <taxon>Bacteroidota</taxon>
        <taxon>Flavobacteriia</taxon>
        <taxon>Flavobacteriales</taxon>
        <taxon>Flavobacteriaceae</taxon>
        <taxon>Paucihalobacter</taxon>
    </lineage>
</organism>
<dbReference type="PANTHER" id="PTHR47799:SF1">
    <property type="entry name" value="OMEGA-AMIDASE YAFV"/>
    <property type="match status" value="1"/>
</dbReference>
<evidence type="ECO:0000256" key="5">
    <source>
        <dbReference type="ARBA" id="ARBA00072139"/>
    </source>
</evidence>
<dbReference type="FunFam" id="3.60.110.10:FF:000004">
    <property type="entry name" value="Carbon-nitrogen hydrolase"/>
    <property type="match status" value="1"/>
</dbReference>
<dbReference type="SUPFAM" id="SSF56317">
    <property type="entry name" value="Carbon-nitrogen hydrolase"/>
    <property type="match status" value="1"/>
</dbReference>
<evidence type="ECO:0000256" key="2">
    <source>
        <dbReference type="ARBA" id="ARBA00022801"/>
    </source>
</evidence>
<evidence type="ECO:0000256" key="1">
    <source>
        <dbReference type="ARBA" id="ARBA00010613"/>
    </source>
</evidence>
<dbReference type="PANTHER" id="PTHR47799">
    <property type="entry name" value="OMEGA-AMIDASE YAFV"/>
    <property type="match status" value="1"/>
</dbReference>
<dbReference type="CDD" id="cd07575">
    <property type="entry name" value="Xc-1258_like"/>
    <property type="match status" value="1"/>
</dbReference>
<sequence length="259" mass="29847">MENLKVLLVQTDLIWEQPESNRQHLEALIADKAAEADLVVLPEMFTSGFTMNPQLVAETMKGDTITWMQKLAKQYQTAITGSLVILENGAYFNRLIFVHPNGDIDQYDKRHTFTLAKEHLHYNAGKEKIIINYQGWKICPMICYDLRFPVWSRNADYYDVLLYVANWPEPRVNAWDALLKARAIENMSYCIGVNRVGKDGNNHNYVGHSGVYDVLGHKIDTLKLEAENAALVTLEKEHVQSTREKLRFLDDRDKFTIDN</sequence>
<gene>
    <name evidence="7" type="ORF">FJ651_03840</name>
</gene>
<proteinExistence type="inferred from homology"/>
<reference evidence="7 8" key="1">
    <citation type="submission" date="2019-06" db="EMBL/GenBank/DDBJ databases">
        <title>Flavobacteriaceae Paucihalobacterium erythroidium CWB-1, complete genome.</title>
        <authorList>
            <person name="Wu S."/>
        </authorList>
    </citation>
    <scope>NUCLEOTIDE SEQUENCE [LARGE SCALE GENOMIC DNA]</scope>
    <source>
        <strain evidence="7 8">CWB-1</strain>
    </source>
</reference>
<dbReference type="GO" id="GO:0106008">
    <property type="term" value="F:2-oxoglutaramate amidase activity"/>
    <property type="evidence" value="ECO:0007669"/>
    <property type="project" value="TreeGrafter"/>
</dbReference>
<evidence type="ECO:0000256" key="3">
    <source>
        <dbReference type="ARBA" id="ARBA00039118"/>
    </source>
</evidence>
<comment type="caution">
    <text evidence="7">The sequence shown here is derived from an EMBL/GenBank/DDBJ whole genome shotgun (WGS) entry which is preliminary data.</text>
</comment>
<comment type="similarity">
    <text evidence="1">Belongs to the carbon-nitrogen hydrolase superfamily. NIT1/NIT2 family.</text>
</comment>
<dbReference type="RefSeq" id="WP_140989094.1">
    <property type="nucleotide sequence ID" value="NZ_VHIQ01000002.1"/>
</dbReference>
<protein>
    <recommendedName>
        <fullName evidence="5">Omega-amidase YafV</fullName>
        <ecNumber evidence="3">3.5.1.3</ecNumber>
    </recommendedName>
</protein>
<accession>A0A506PLR8</accession>
<comment type="catalytic activity">
    <reaction evidence="4">
        <text>a monoamide of a dicarboxylate + H2O = a dicarboxylate + NH4(+)</text>
        <dbReference type="Rhea" id="RHEA:11716"/>
        <dbReference type="ChEBI" id="CHEBI:15377"/>
        <dbReference type="ChEBI" id="CHEBI:28938"/>
        <dbReference type="ChEBI" id="CHEBI:28965"/>
        <dbReference type="ChEBI" id="CHEBI:77450"/>
        <dbReference type="EC" id="3.5.1.3"/>
    </reaction>
</comment>
<evidence type="ECO:0000313" key="8">
    <source>
        <dbReference type="Proteomes" id="UP000317332"/>
    </source>
</evidence>
<keyword evidence="2 7" id="KW-0378">Hydrolase</keyword>
<dbReference type="Pfam" id="PF00795">
    <property type="entry name" value="CN_hydrolase"/>
    <property type="match status" value="1"/>
</dbReference>
<dbReference type="PROSITE" id="PS50263">
    <property type="entry name" value="CN_HYDROLASE"/>
    <property type="match status" value="1"/>
</dbReference>
<dbReference type="EC" id="3.5.1.3" evidence="3"/>
<dbReference type="EMBL" id="VHIQ01000002">
    <property type="protein sequence ID" value="TPV34671.1"/>
    <property type="molecule type" value="Genomic_DNA"/>
</dbReference>
<dbReference type="GO" id="GO:0050152">
    <property type="term" value="F:omega-amidase activity"/>
    <property type="evidence" value="ECO:0007669"/>
    <property type="project" value="UniProtKB-EC"/>
</dbReference>
<evidence type="ECO:0000259" key="6">
    <source>
        <dbReference type="PROSITE" id="PS50263"/>
    </source>
</evidence>
<dbReference type="Gene3D" id="3.60.110.10">
    <property type="entry name" value="Carbon-nitrogen hydrolase"/>
    <property type="match status" value="1"/>
</dbReference>
<dbReference type="AlphaFoldDB" id="A0A506PLR8"/>
<dbReference type="OrthoDB" id="9811121at2"/>
<dbReference type="Proteomes" id="UP000317332">
    <property type="component" value="Unassembled WGS sequence"/>
</dbReference>
<keyword evidence="8" id="KW-1185">Reference proteome</keyword>
<feature type="domain" description="CN hydrolase" evidence="6">
    <location>
        <begin position="4"/>
        <end position="241"/>
    </location>
</feature>
<dbReference type="NCBIfam" id="NF007757">
    <property type="entry name" value="PRK10438.1"/>
    <property type="match status" value="1"/>
</dbReference>
<dbReference type="InterPro" id="IPR036526">
    <property type="entry name" value="C-N_Hydrolase_sf"/>
</dbReference>
<name>A0A506PLR8_9FLAO</name>
<evidence type="ECO:0000256" key="4">
    <source>
        <dbReference type="ARBA" id="ARBA00052904"/>
    </source>
</evidence>
<dbReference type="InterPro" id="IPR052737">
    <property type="entry name" value="Omega-amidase_YafV"/>
</dbReference>